<evidence type="ECO:0000256" key="9">
    <source>
        <dbReference type="ARBA" id="ARBA00023065"/>
    </source>
</evidence>
<reference evidence="14" key="1">
    <citation type="journal article" date="2018" name="J. Hered.">
        <title>One hundred mitochondrial genomes of cicadas.</title>
        <authorList>
            <person name="Lukasik P."/>
            <person name="Chong R.A."/>
            <person name="Nazario K."/>
            <person name="Matsuura Y."/>
            <person name="Bublitz D."/>
            <person name="Campbell M.A."/>
            <person name="Meyer M."/>
            <person name="Van Leuven J.T."/>
            <person name="Pessacq P."/>
            <person name="Veloso C."/>
            <person name="Simon C."/>
            <person name="McCutcheon J.P."/>
        </authorList>
    </citation>
    <scope>NUCLEOTIDE SEQUENCE</scope>
    <source>
        <strain evidence="14">PLAKAE1</strain>
        <tissue evidence="14">Bacteriome</tissue>
    </source>
</reference>
<feature type="transmembrane region" description="Helical" evidence="13">
    <location>
        <begin position="6"/>
        <end position="29"/>
    </location>
</feature>
<sequence>MPQMSPIYWLLLMFYFLVIMIIMMTFIYFSFLNKPSIKLSDFSKYNFNWKW</sequence>
<keyword evidence="4 12" id="KW-0813">Transport</keyword>
<evidence type="ECO:0000256" key="8">
    <source>
        <dbReference type="ARBA" id="ARBA00022989"/>
    </source>
</evidence>
<comment type="subunit">
    <text evidence="3">F-type ATPases have 2 components, CF(1) - the catalytic core - and CF(0) - the membrane proton channel.</text>
</comment>
<evidence type="ECO:0000256" key="3">
    <source>
        <dbReference type="ARBA" id="ARBA00011291"/>
    </source>
</evidence>
<dbReference type="GO" id="GO:0015986">
    <property type="term" value="P:proton motive force-driven ATP synthesis"/>
    <property type="evidence" value="ECO:0007669"/>
    <property type="project" value="InterPro"/>
</dbReference>
<evidence type="ECO:0000313" key="14">
    <source>
        <dbReference type="EMBL" id="AWV84475.1"/>
    </source>
</evidence>
<evidence type="ECO:0000256" key="10">
    <source>
        <dbReference type="ARBA" id="ARBA00023128"/>
    </source>
</evidence>
<geneLocation type="mitochondrion" evidence="14"/>
<keyword evidence="8 13" id="KW-1133">Transmembrane helix</keyword>
<keyword evidence="9 12" id="KW-0406">Ion transport</keyword>
<evidence type="ECO:0000256" key="11">
    <source>
        <dbReference type="ARBA" id="ARBA00023136"/>
    </source>
</evidence>
<keyword evidence="10 12" id="KW-0496">Mitochondrion</keyword>
<keyword evidence="7 12" id="KW-0375">Hydrogen ion transport</keyword>
<evidence type="ECO:0000256" key="1">
    <source>
        <dbReference type="ARBA" id="ARBA00004304"/>
    </source>
</evidence>
<keyword evidence="6 12" id="KW-0812">Transmembrane</keyword>
<comment type="similarity">
    <text evidence="2 12">Belongs to the ATPase protein 8 family.</text>
</comment>
<dbReference type="EMBL" id="MG737816">
    <property type="protein sequence ID" value="AWV84475.1"/>
    <property type="molecule type" value="Genomic_DNA"/>
</dbReference>
<dbReference type="GO" id="GO:0015078">
    <property type="term" value="F:proton transmembrane transporter activity"/>
    <property type="evidence" value="ECO:0007669"/>
    <property type="project" value="InterPro"/>
</dbReference>
<dbReference type="GO" id="GO:0031966">
    <property type="term" value="C:mitochondrial membrane"/>
    <property type="evidence" value="ECO:0007669"/>
    <property type="project" value="UniProtKB-SubCell"/>
</dbReference>
<comment type="subcellular location">
    <subcellularLocation>
        <location evidence="1 12">Mitochondrion membrane</location>
        <topology evidence="1 12">Single-pass membrane protein</topology>
    </subcellularLocation>
</comment>
<dbReference type="AlphaFoldDB" id="A0A3S5GLD6"/>
<organism evidence="14">
    <name type="scientific">Planopleura kaempferi</name>
    <dbReference type="NCBI Taxonomy" id="3381683"/>
    <lineage>
        <taxon>Eukaryota</taxon>
        <taxon>Metazoa</taxon>
        <taxon>Ecdysozoa</taxon>
        <taxon>Arthropoda</taxon>
        <taxon>Hexapoda</taxon>
        <taxon>Insecta</taxon>
        <taxon>Pterygota</taxon>
        <taxon>Neoptera</taxon>
        <taxon>Paraneoptera</taxon>
        <taxon>Hemiptera</taxon>
        <taxon>Auchenorrhyncha</taxon>
        <taxon>Cicadoidea</taxon>
        <taxon>Cicadidae</taxon>
        <taxon>Cicadinae</taxon>
        <taxon>Platypleurini</taxon>
        <taxon>Planopleura</taxon>
    </lineage>
</organism>
<keyword evidence="5 12" id="KW-0138">CF(0)</keyword>
<dbReference type="GO" id="GO:0045259">
    <property type="term" value="C:proton-transporting ATP synthase complex"/>
    <property type="evidence" value="ECO:0007669"/>
    <property type="project" value="UniProtKB-KW"/>
</dbReference>
<evidence type="ECO:0000256" key="7">
    <source>
        <dbReference type="ARBA" id="ARBA00022781"/>
    </source>
</evidence>
<name>A0A3S5GLD6_9HEMI</name>
<evidence type="ECO:0000256" key="2">
    <source>
        <dbReference type="ARBA" id="ARBA00008892"/>
    </source>
</evidence>
<evidence type="ECO:0000256" key="6">
    <source>
        <dbReference type="ARBA" id="ARBA00022692"/>
    </source>
</evidence>
<dbReference type="Pfam" id="PF00895">
    <property type="entry name" value="ATP-synt_8"/>
    <property type="match status" value="1"/>
</dbReference>
<proteinExistence type="inferred from homology"/>
<evidence type="ECO:0000256" key="12">
    <source>
        <dbReference type="RuleBase" id="RU003661"/>
    </source>
</evidence>
<gene>
    <name evidence="14" type="primary">atp8</name>
</gene>
<evidence type="ECO:0000256" key="5">
    <source>
        <dbReference type="ARBA" id="ARBA00022547"/>
    </source>
</evidence>
<dbReference type="InterPro" id="IPR001421">
    <property type="entry name" value="ATP8_metazoa"/>
</dbReference>
<keyword evidence="11 13" id="KW-0472">Membrane</keyword>
<evidence type="ECO:0000256" key="4">
    <source>
        <dbReference type="ARBA" id="ARBA00022448"/>
    </source>
</evidence>
<evidence type="ECO:0000256" key="13">
    <source>
        <dbReference type="SAM" id="Phobius"/>
    </source>
</evidence>
<protein>
    <recommendedName>
        <fullName evidence="12">ATP synthase complex subunit 8</fullName>
    </recommendedName>
</protein>
<accession>A0A3S5GLD6</accession>